<organism evidence="1">
    <name type="scientific">marine sediment metagenome</name>
    <dbReference type="NCBI Taxonomy" id="412755"/>
    <lineage>
        <taxon>unclassified sequences</taxon>
        <taxon>metagenomes</taxon>
        <taxon>ecological metagenomes</taxon>
    </lineage>
</organism>
<dbReference type="EMBL" id="LAZR01062405">
    <property type="protein sequence ID" value="KKK61582.1"/>
    <property type="molecule type" value="Genomic_DNA"/>
</dbReference>
<evidence type="ECO:0008006" key="2">
    <source>
        <dbReference type="Google" id="ProtNLM"/>
    </source>
</evidence>
<evidence type="ECO:0000313" key="1">
    <source>
        <dbReference type="EMBL" id="KKK61582.1"/>
    </source>
</evidence>
<name>A0A0F8WXK8_9ZZZZ</name>
<reference evidence="1" key="1">
    <citation type="journal article" date="2015" name="Nature">
        <title>Complex archaea that bridge the gap between prokaryotes and eukaryotes.</title>
        <authorList>
            <person name="Spang A."/>
            <person name="Saw J.H."/>
            <person name="Jorgensen S.L."/>
            <person name="Zaremba-Niedzwiedzka K."/>
            <person name="Martijn J."/>
            <person name="Lind A.E."/>
            <person name="van Eijk R."/>
            <person name="Schleper C."/>
            <person name="Guy L."/>
            <person name="Ettema T.J."/>
        </authorList>
    </citation>
    <scope>NUCLEOTIDE SEQUENCE</scope>
</reference>
<sequence>MLEKIGGLHFIDFEKLPGSPIIVDAGACMGKYIEVLNERIDGCRIFAIECDRDNVRILREKKFPHNVKICNKALVGIKPKKNFT</sequence>
<accession>A0A0F8WXK8</accession>
<dbReference type="InterPro" id="IPR029063">
    <property type="entry name" value="SAM-dependent_MTases_sf"/>
</dbReference>
<protein>
    <recommendedName>
        <fullName evidence="2">Methyltransferase FkbM domain-containing protein</fullName>
    </recommendedName>
</protein>
<comment type="caution">
    <text evidence="1">The sequence shown here is derived from an EMBL/GenBank/DDBJ whole genome shotgun (WGS) entry which is preliminary data.</text>
</comment>
<proteinExistence type="predicted"/>
<dbReference type="SUPFAM" id="SSF53335">
    <property type="entry name" value="S-adenosyl-L-methionine-dependent methyltransferases"/>
    <property type="match status" value="1"/>
</dbReference>
<feature type="non-terminal residue" evidence="1">
    <location>
        <position position="84"/>
    </location>
</feature>
<dbReference type="Gene3D" id="3.40.50.150">
    <property type="entry name" value="Vaccinia Virus protein VP39"/>
    <property type="match status" value="1"/>
</dbReference>
<dbReference type="AlphaFoldDB" id="A0A0F8WXK8"/>
<gene>
    <name evidence="1" type="ORF">LCGC14_3012880</name>
</gene>